<keyword evidence="3" id="KW-0813">Transport</keyword>
<evidence type="ECO:0000256" key="3">
    <source>
        <dbReference type="ARBA" id="ARBA00022448"/>
    </source>
</evidence>
<dbReference type="AlphaFoldDB" id="A0AB35UHV5"/>
<evidence type="ECO:0000256" key="9">
    <source>
        <dbReference type="ARBA" id="ARBA00023136"/>
    </source>
</evidence>
<dbReference type="InterPro" id="IPR004703">
    <property type="entry name" value="PTS_sugar-sp_permease"/>
</dbReference>
<feature type="transmembrane region" description="Helical" evidence="14">
    <location>
        <begin position="146"/>
        <end position="166"/>
    </location>
</feature>
<dbReference type="GO" id="GO:0009401">
    <property type="term" value="P:phosphoenolpyruvate-dependent sugar phosphotransferase system"/>
    <property type="evidence" value="ECO:0007669"/>
    <property type="project" value="UniProtKB-KW"/>
</dbReference>
<evidence type="ECO:0000256" key="4">
    <source>
        <dbReference type="ARBA" id="ARBA00022475"/>
    </source>
</evidence>
<sequence>MLDFILNIFQTPAIILGLVALIGLLLQKKSAGEVFSGSVKTAIGMLVLSAGSSLIVTEILPFVDLFSAVFNLQGFATSSEAVVGAMQSAVPIIATTSALIMGIGFVVNVLIARFSPLKYIFLTGHMMWILSVAVAGSLYIGGFNETMIVVIGSILQGMLMVIFPAIGQPMVRKVTGNDNFAIAHLTTLGTVPAGYIGGLLGDKSKNAEDIKLPESLEFFKDTSMSVSIVMGVFYLLVVIMAGPEAVAPYAGETNYIIYGILKALGFTAGIMVLLQGVRMFLGELVPAFKGISDKIVPGAIPALDVPALFAFAPNSLMIGFVTAVIGMILGMVVSSALFGVVPLVSIIGAFFTGGVAGIYGNAQGGSRGAVIAGLIYGFLLIVGSAFLFTIFDYAAYGAAGVGHDCLDVMVLMTILKQPYIGIAIIAAGFAGLCIFHKKQQNH</sequence>
<dbReference type="RefSeq" id="WP_276662449.1">
    <property type="nucleotide sequence ID" value="NZ_BAABZA010000001.1"/>
</dbReference>
<dbReference type="EMBL" id="JALDAW010000011">
    <property type="protein sequence ID" value="MDY5167403.1"/>
    <property type="molecule type" value="Genomic_DNA"/>
</dbReference>
<dbReference type="InterPro" id="IPR051562">
    <property type="entry name" value="Ascorbate-PTS_EIIC"/>
</dbReference>
<evidence type="ECO:0000256" key="1">
    <source>
        <dbReference type="ARBA" id="ARBA00004651"/>
    </source>
</evidence>
<dbReference type="Pfam" id="PF03611">
    <property type="entry name" value="EIIC-GAT"/>
    <property type="match status" value="1"/>
</dbReference>
<feature type="transmembrane region" description="Helical" evidence="14">
    <location>
        <begin position="343"/>
        <end position="362"/>
    </location>
</feature>
<feature type="transmembrane region" description="Helical" evidence="14">
    <location>
        <begin position="255"/>
        <end position="274"/>
    </location>
</feature>
<evidence type="ECO:0000256" key="8">
    <source>
        <dbReference type="ARBA" id="ARBA00022989"/>
    </source>
</evidence>
<comment type="similarity">
    <text evidence="11">Belongs to the UlaA family.</text>
</comment>
<evidence type="ECO:0000256" key="7">
    <source>
        <dbReference type="ARBA" id="ARBA00022692"/>
    </source>
</evidence>
<evidence type="ECO:0000256" key="6">
    <source>
        <dbReference type="ARBA" id="ARBA00022683"/>
    </source>
</evidence>
<comment type="subunit">
    <text evidence="2">Homodimer.</text>
</comment>
<keyword evidence="9 14" id="KW-0472">Membrane</keyword>
<gene>
    <name evidence="15" type="ORF">MQE39_04620</name>
</gene>
<evidence type="ECO:0000313" key="16">
    <source>
        <dbReference type="Proteomes" id="UP001276902"/>
    </source>
</evidence>
<name>A0AB35UHV5_9FIRM</name>
<evidence type="ECO:0000256" key="10">
    <source>
        <dbReference type="ARBA" id="ARBA00037387"/>
    </source>
</evidence>
<organism evidence="15 16">
    <name type="scientific">Dielma fastidiosa</name>
    <dbReference type="NCBI Taxonomy" id="1034346"/>
    <lineage>
        <taxon>Bacteria</taxon>
        <taxon>Bacillati</taxon>
        <taxon>Bacillota</taxon>
        <taxon>Erysipelotrichia</taxon>
        <taxon>Erysipelotrichales</taxon>
        <taxon>Erysipelotrichaceae</taxon>
        <taxon>Dielma</taxon>
    </lineage>
</organism>
<keyword evidence="5" id="KW-0762">Sugar transport</keyword>
<comment type="subcellular location">
    <subcellularLocation>
        <location evidence="1">Cell membrane</location>
        <topology evidence="1">Multi-pass membrane protein</topology>
    </subcellularLocation>
</comment>
<evidence type="ECO:0000256" key="14">
    <source>
        <dbReference type="SAM" id="Phobius"/>
    </source>
</evidence>
<dbReference type="PANTHER" id="PTHR33843:SF4">
    <property type="entry name" value="ASCORBATE-SPECIFIC PTS SYSTEM EIIC COMPONENT"/>
    <property type="match status" value="1"/>
</dbReference>
<protein>
    <recommendedName>
        <fullName evidence="12">Ascorbate-specific PTS system EIIC component</fullName>
    </recommendedName>
    <alternativeName>
        <fullName evidence="13">Ascorbate-specific permease IIC component UlaA</fullName>
    </alternativeName>
</protein>
<dbReference type="PANTHER" id="PTHR33843">
    <property type="entry name" value="ASCORBATE-SPECIFIC PTS SYSTEM EIIC COMPONENT"/>
    <property type="match status" value="1"/>
</dbReference>
<feature type="transmembrane region" description="Helical" evidence="14">
    <location>
        <begin position="6"/>
        <end position="26"/>
    </location>
</feature>
<dbReference type="Proteomes" id="UP001276902">
    <property type="component" value="Unassembled WGS sequence"/>
</dbReference>
<evidence type="ECO:0000256" key="12">
    <source>
        <dbReference type="ARBA" id="ARBA00039702"/>
    </source>
</evidence>
<keyword evidence="7 14" id="KW-0812">Transmembrane</keyword>
<evidence type="ECO:0000256" key="2">
    <source>
        <dbReference type="ARBA" id="ARBA00011738"/>
    </source>
</evidence>
<evidence type="ECO:0000256" key="11">
    <source>
        <dbReference type="ARBA" id="ARBA00038218"/>
    </source>
</evidence>
<proteinExistence type="inferred from homology"/>
<evidence type="ECO:0000256" key="13">
    <source>
        <dbReference type="ARBA" id="ARBA00042859"/>
    </source>
</evidence>
<keyword evidence="6" id="KW-0598">Phosphotransferase system</keyword>
<reference evidence="15" key="1">
    <citation type="submission" date="2022-03" db="EMBL/GenBank/DDBJ databases">
        <title>First case of bacteraemia caused by Dielma fastidiosa in a patient hospitalised with diverticulitis.</title>
        <authorList>
            <person name="Forman-Ankjaer B."/>
            <person name="Hvid-Jensen F."/>
            <person name="Kobel C.M."/>
            <person name="Greve T."/>
        </authorList>
    </citation>
    <scope>NUCLEOTIDE SEQUENCE</scope>
    <source>
        <strain evidence="15">AUH_DF_2021</strain>
    </source>
</reference>
<feature type="transmembrane region" description="Helical" evidence="14">
    <location>
        <begin position="90"/>
        <end position="112"/>
    </location>
</feature>
<keyword evidence="4" id="KW-1003">Cell membrane</keyword>
<keyword evidence="8 14" id="KW-1133">Transmembrane helix</keyword>
<accession>A0AB35UHV5</accession>
<feature type="transmembrane region" description="Helical" evidence="14">
    <location>
        <begin position="46"/>
        <end position="70"/>
    </location>
</feature>
<feature type="transmembrane region" description="Helical" evidence="14">
    <location>
        <begin position="119"/>
        <end position="140"/>
    </location>
</feature>
<feature type="transmembrane region" description="Helical" evidence="14">
    <location>
        <begin position="316"/>
        <end position="337"/>
    </location>
</feature>
<feature type="transmembrane region" description="Helical" evidence="14">
    <location>
        <begin position="374"/>
        <end position="399"/>
    </location>
</feature>
<comment type="function">
    <text evidence="10">The phosphoenolpyruvate-dependent sugar phosphotransferase system (sugar PTS), a major carbohydrate active transport system, catalyzes the phosphorylation of incoming sugar substrates concomitantly with their translocation across the cell membrane. The enzyme II UlaABC PTS system is involved in ascorbate transport.</text>
</comment>
<evidence type="ECO:0000256" key="5">
    <source>
        <dbReference type="ARBA" id="ARBA00022597"/>
    </source>
</evidence>
<dbReference type="GO" id="GO:0005886">
    <property type="term" value="C:plasma membrane"/>
    <property type="evidence" value="ECO:0007669"/>
    <property type="project" value="UniProtKB-SubCell"/>
</dbReference>
<evidence type="ECO:0000313" key="15">
    <source>
        <dbReference type="EMBL" id="MDY5167403.1"/>
    </source>
</evidence>
<feature type="transmembrane region" description="Helical" evidence="14">
    <location>
        <begin position="224"/>
        <end position="243"/>
    </location>
</feature>
<feature type="transmembrane region" description="Helical" evidence="14">
    <location>
        <begin position="419"/>
        <end position="436"/>
    </location>
</feature>
<comment type="caution">
    <text evidence="15">The sequence shown here is derived from an EMBL/GenBank/DDBJ whole genome shotgun (WGS) entry which is preliminary data.</text>
</comment>